<sequence length="145" mass="16534">MVWLSSRDLPLLTESRKLTPRYIGPFEVDRIINPAAIRLKLPLSLRIHPTFHVSLLKPVSTSPLSPPAELTPPTLDIDDHPAYTVNKVLDVRRRGRGYQYLVDWEGYGPEERQWISRSLILDPSILDDFYERFPGKPGRPPGAVP</sequence>
<reference evidence="3" key="3">
    <citation type="submission" date="2025-09" db="UniProtKB">
        <authorList>
            <consortium name="Ensembl"/>
        </authorList>
    </citation>
    <scope>IDENTIFICATION</scope>
</reference>
<name>A0AAQ4PHR9_GASAC</name>
<dbReference type="InterPro" id="IPR023780">
    <property type="entry name" value="Chromo_domain"/>
</dbReference>
<protein>
    <recommendedName>
        <fullName evidence="2">Chromo domain-containing protein</fullName>
    </recommendedName>
</protein>
<feature type="domain" description="Chromo" evidence="2">
    <location>
        <begin position="83"/>
        <end position="141"/>
    </location>
</feature>
<keyword evidence="4" id="KW-1185">Reference proteome</keyword>
<dbReference type="InterPro" id="IPR016197">
    <property type="entry name" value="Chromo-like_dom_sf"/>
</dbReference>
<dbReference type="AlphaFoldDB" id="A0AAQ4PHR9"/>
<dbReference type="Proteomes" id="UP000007635">
    <property type="component" value="Chromosome IV"/>
</dbReference>
<dbReference type="GeneTree" id="ENSGT00940000163772"/>
<dbReference type="PROSITE" id="PS50013">
    <property type="entry name" value="CHROMO_2"/>
    <property type="match status" value="1"/>
</dbReference>
<dbReference type="SMART" id="SM00298">
    <property type="entry name" value="CHROMO"/>
    <property type="match status" value="1"/>
</dbReference>
<dbReference type="Pfam" id="PF00385">
    <property type="entry name" value="Chromo"/>
    <property type="match status" value="1"/>
</dbReference>
<comment type="subcellular location">
    <subcellularLocation>
        <location evidence="1">Nucleus</location>
    </subcellularLocation>
</comment>
<evidence type="ECO:0000256" key="1">
    <source>
        <dbReference type="ARBA" id="ARBA00004123"/>
    </source>
</evidence>
<dbReference type="GO" id="GO:0005634">
    <property type="term" value="C:nucleus"/>
    <property type="evidence" value="ECO:0007669"/>
    <property type="project" value="UniProtKB-SubCell"/>
</dbReference>
<dbReference type="InterPro" id="IPR000953">
    <property type="entry name" value="Chromo/chromo_shadow_dom"/>
</dbReference>
<organism evidence="3 4">
    <name type="scientific">Gasterosteus aculeatus aculeatus</name>
    <name type="common">three-spined stickleback</name>
    <dbReference type="NCBI Taxonomy" id="481459"/>
    <lineage>
        <taxon>Eukaryota</taxon>
        <taxon>Metazoa</taxon>
        <taxon>Chordata</taxon>
        <taxon>Craniata</taxon>
        <taxon>Vertebrata</taxon>
        <taxon>Euteleostomi</taxon>
        <taxon>Actinopterygii</taxon>
        <taxon>Neopterygii</taxon>
        <taxon>Teleostei</taxon>
        <taxon>Neoteleostei</taxon>
        <taxon>Acanthomorphata</taxon>
        <taxon>Eupercaria</taxon>
        <taxon>Perciformes</taxon>
        <taxon>Cottioidei</taxon>
        <taxon>Gasterosteales</taxon>
        <taxon>Gasterosteidae</taxon>
        <taxon>Gasterosteus</taxon>
    </lineage>
</organism>
<dbReference type="PANTHER" id="PTHR46148">
    <property type="entry name" value="CHROMO DOMAIN-CONTAINING PROTEIN"/>
    <property type="match status" value="1"/>
</dbReference>
<dbReference type="InterPro" id="IPR056924">
    <property type="entry name" value="SH3_Tf2-1"/>
</dbReference>
<dbReference type="Ensembl" id="ENSGACT00000074028.1">
    <property type="protein sequence ID" value="ENSGACP00000038197.1"/>
    <property type="gene ID" value="ENSGACG00000034450.1"/>
</dbReference>
<dbReference type="Pfam" id="PF24626">
    <property type="entry name" value="SH3_Tf2-1"/>
    <property type="match status" value="1"/>
</dbReference>
<dbReference type="PANTHER" id="PTHR46148:SF52">
    <property type="entry name" value="OS04G0603800 PROTEIN"/>
    <property type="match status" value="1"/>
</dbReference>
<dbReference type="Gene3D" id="2.40.50.40">
    <property type="match status" value="1"/>
</dbReference>
<evidence type="ECO:0000313" key="3">
    <source>
        <dbReference type="Ensembl" id="ENSGACP00000038197.1"/>
    </source>
</evidence>
<evidence type="ECO:0000259" key="2">
    <source>
        <dbReference type="PROSITE" id="PS50013"/>
    </source>
</evidence>
<accession>A0AAQ4PHR9</accession>
<evidence type="ECO:0000313" key="4">
    <source>
        <dbReference type="Proteomes" id="UP000007635"/>
    </source>
</evidence>
<dbReference type="SUPFAM" id="SSF54160">
    <property type="entry name" value="Chromo domain-like"/>
    <property type="match status" value="1"/>
</dbReference>
<reference evidence="3 4" key="1">
    <citation type="journal article" date="2021" name="G3 (Bethesda)">
        <title>Improved contiguity of the threespine stickleback genome using long-read sequencing.</title>
        <authorList>
            <person name="Nath S."/>
            <person name="Shaw D.E."/>
            <person name="White M.A."/>
        </authorList>
    </citation>
    <scope>NUCLEOTIDE SEQUENCE [LARGE SCALE GENOMIC DNA]</scope>
    <source>
        <strain evidence="3 4">Lake Benthic</strain>
    </source>
</reference>
<reference evidence="3" key="2">
    <citation type="submission" date="2025-08" db="UniProtKB">
        <authorList>
            <consortium name="Ensembl"/>
        </authorList>
    </citation>
    <scope>IDENTIFICATION</scope>
</reference>
<proteinExistence type="predicted"/>